<dbReference type="AlphaFoldDB" id="A0A2K3NGK4"/>
<accession>A0A2K3NGK4</accession>
<dbReference type="Proteomes" id="UP000236291">
    <property type="component" value="Unassembled WGS sequence"/>
</dbReference>
<sequence length="70" mass="7827">MKTTRRISSTFELEPKVIALMLRSNDLEDYCSGLDLGLGPNPRLLRLQEDGPTRHGLLIHVIIGRGLLDT</sequence>
<gene>
    <name evidence="1" type="ORF">L195_g025478</name>
</gene>
<proteinExistence type="predicted"/>
<dbReference type="EMBL" id="ASHM01021010">
    <property type="protein sequence ID" value="PNY02173.1"/>
    <property type="molecule type" value="Genomic_DNA"/>
</dbReference>
<name>A0A2K3NGK4_TRIPR</name>
<evidence type="ECO:0000313" key="1">
    <source>
        <dbReference type="EMBL" id="PNY02173.1"/>
    </source>
</evidence>
<reference evidence="1 2" key="1">
    <citation type="journal article" date="2014" name="Am. J. Bot.">
        <title>Genome assembly and annotation for red clover (Trifolium pratense; Fabaceae).</title>
        <authorList>
            <person name="Istvanek J."/>
            <person name="Jaros M."/>
            <person name="Krenek A."/>
            <person name="Repkova J."/>
        </authorList>
    </citation>
    <scope>NUCLEOTIDE SEQUENCE [LARGE SCALE GENOMIC DNA]</scope>
    <source>
        <strain evidence="2">cv. Tatra</strain>
        <tissue evidence="1">Young leaves</tissue>
    </source>
</reference>
<organism evidence="1 2">
    <name type="scientific">Trifolium pratense</name>
    <name type="common">Red clover</name>
    <dbReference type="NCBI Taxonomy" id="57577"/>
    <lineage>
        <taxon>Eukaryota</taxon>
        <taxon>Viridiplantae</taxon>
        <taxon>Streptophyta</taxon>
        <taxon>Embryophyta</taxon>
        <taxon>Tracheophyta</taxon>
        <taxon>Spermatophyta</taxon>
        <taxon>Magnoliopsida</taxon>
        <taxon>eudicotyledons</taxon>
        <taxon>Gunneridae</taxon>
        <taxon>Pentapetalae</taxon>
        <taxon>rosids</taxon>
        <taxon>fabids</taxon>
        <taxon>Fabales</taxon>
        <taxon>Fabaceae</taxon>
        <taxon>Papilionoideae</taxon>
        <taxon>50 kb inversion clade</taxon>
        <taxon>NPAAA clade</taxon>
        <taxon>Hologalegina</taxon>
        <taxon>IRL clade</taxon>
        <taxon>Trifolieae</taxon>
        <taxon>Trifolium</taxon>
    </lineage>
</organism>
<comment type="caution">
    <text evidence="1">The sequence shown here is derived from an EMBL/GenBank/DDBJ whole genome shotgun (WGS) entry which is preliminary data.</text>
</comment>
<evidence type="ECO:0000313" key="2">
    <source>
        <dbReference type="Proteomes" id="UP000236291"/>
    </source>
</evidence>
<protein>
    <submittedName>
        <fullName evidence="1">Uncharacterized protein</fullName>
    </submittedName>
</protein>
<reference evidence="1 2" key="2">
    <citation type="journal article" date="2017" name="Front. Plant Sci.">
        <title>Gene Classification and Mining of Molecular Markers Useful in Red Clover (Trifolium pratense) Breeding.</title>
        <authorList>
            <person name="Istvanek J."/>
            <person name="Dluhosova J."/>
            <person name="Dluhos P."/>
            <person name="Patkova L."/>
            <person name="Nedelnik J."/>
            <person name="Repkova J."/>
        </authorList>
    </citation>
    <scope>NUCLEOTIDE SEQUENCE [LARGE SCALE GENOMIC DNA]</scope>
    <source>
        <strain evidence="2">cv. Tatra</strain>
        <tissue evidence="1">Young leaves</tissue>
    </source>
</reference>